<dbReference type="Proteomes" id="UP000008854">
    <property type="component" value="Unassembled WGS sequence"/>
</dbReference>
<feature type="domain" description="VWFA" evidence="1">
    <location>
        <begin position="538"/>
        <end position="721"/>
    </location>
</feature>
<organism evidence="2 3">
    <name type="scientific">Schistosoma mansoni</name>
    <name type="common">Blood fluke</name>
    <dbReference type="NCBI Taxonomy" id="6183"/>
    <lineage>
        <taxon>Eukaryota</taxon>
        <taxon>Metazoa</taxon>
        <taxon>Spiralia</taxon>
        <taxon>Lophotrochozoa</taxon>
        <taxon>Platyhelminthes</taxon>
        <taxon>Trematoda</taxon>
        <taxon>Digenea</taxon>
        <taxon>Strigeidida</taxon>
        <taxon>Schistosomatoidea</taxon>
        <taxon>Schistosomatidae</taxon>
        <taxon>Schistosoma</taxon>
    </lineage>
</organism>
<accession>A0A3Q0KL76</accession>
<sequence>MNEELSKIESFLKGDSAVNRQLSSRAWLNMYGLKNNKIDRSSVLQNIGFPVRGEYHHCLGKYIKSCYGDNLFVRITNDRTGDVYNVIAKKGYIKQLKMKITQAVDLYRDRLTWLTSGSRSIFGVIQEHSAVFLLDIKTQSPEIFSDFVNSLKCLISEQIANMKMINMIRCQDEPYFFSDELVSVDTSTLKNMLEWINTLERLSFSSSSCTTDCILRMGQFKKSFESVYLITEGESTMTSPELLENIVKTLKHPLHIVSYCCEDMKTIDYLHNLCTYTGGRFHAYCINTHIPSYSPSCWDVEQFQQKIHVNKVEYGGPPKGWGQHEDCVLIFEELEEARSLLQRIEEVLHDIDRIPDEVLKDSNYECSQPAPITNSCEFGWKREEYMSSKEWLSIHGLKAQHLDFYDLLVSVSFKHCDGVVNVLKPPLNVNNNDAMDRECNKIYDDFGKSNHSEADSKDSSQIWSSNAIIQPKLINAQYCSNFVHIRWKNGNIVHVQITPEMYRSYSRRMHSRLNAIKHRLDLLRQGSRELFGTITEDNVYILIDTSTSMLSSIKFVKEKLLQLIYEQLKYKNRLNFIAFNSNVNAWHDHLQSTTECNLNSAIKWIEKLTCGGTTNTLKALQFALEDNLTEGIYLLTDGRPDQQTHTLLLSMQLNNRVPIHTISFNCNDPEANEFLIRLAQESGGRFHYYNEFPNNVDKPKQWESEDVRLLENEYQIGLDNLEKLAQLKDECYLLRMKANKETATTTTATVKHSQKENKQLELTEKNQSILPKKSHSIVKSTDTINSETNSTCSQKQRQSKWNTTTNSIVSTVTNNPAEFIRYPTVLNNHSNIIKHPQSTVKKKFVEKMFNDTYYPNLQNLYKTSLDEKDFLLYETKQLLERQSQRFNKAITDEILLNKTKQKVSSSQGSDVICTIPNWLSHNGLAAKKLRLTDLLKSFTVRLRPTYIPALRHHVVSEVLKQTLPIAYVNKKKFTRSPEIRLFNPLAINFEQYEKSLRNALFIIEKKLIEIIFEYIDNDSLNNLRKDVNLDKYKKWRSKLCWYQDYATILKTFKENNWPFPQNEFNLLTNELDMGQKYLNEAKHLKSTGNPHRSYRSLKQMNSTFDDRAPCGHPYRIHH</sequence>
<proteinExistence type="predicted"/>
<dbReference type="InParanoid" id="A0A3Q0KL76"/>
<dbReference type="SUPFAM" id="SSF53300">
    <property type="entry name" value="vWA-like"/>
    <property type="match status" value="1"/>
</dbReference>
<dbReference type="PANTHER" id="PTHR46785">
    <property type="entry name" value="VON WILLEBRAND FACTOR A DOMAIN-CONTAINING PROTEIN 3B"/>
    <property type="match status" value="1"/>
</dbReference>
<dbReference type="InterPro" id="IPR036465">
    <property type="entry name" value="vWFA_dom_sf"/>
</dbReference>
<protein>
    <submittedName>
        <fullName evidence="3">VWFA domain-containing protein</fullName>
    </submittedName>
</protein>
<reference evidence="2" key="1">
    <citation type="journal article" date="2012" name="PLoS Negl. Trop. Dis.">
        <title>A systematically improved high quality genome and transcriptome of the human blood fluke Schistosoma mansoni.</title>
        <authorList>
            <person name="Protasio A.V."/>
            <person name="Tsai I.J."/>
            <person name="Babbage A."/>
            <person name="Nichol S."/>
            <person name="Hunt M."/>
            <person name="Aslett M.A."/>
            <person name="De Silva N."/>
            <person name="Velarde G.S."/>
            <person name="Anderson T.J."/>
            <person name="Clark R.C."/>
            <person name="Davidson C."/>
            <person name="Dillon G.P."/>
            <person name="Holroyd N.E."/>
            <person name="LoVerde P.T."/>
            <person name="Lloyd C."/>
            <person name="McQuillan J."/>
            <person name="Oliveira G."/>
            <person name="Otto T.D."/>
            <person name="Parker-Manuel S.J."/>
            <person name="Quail M.A."/>
            <person name="Wilson R.A."/>
            <person name="Zerlotini A."/>
            <person name="Dunne D.W."/>
            <person name="Berriman M."/>
        </authorList>
    </citation>
    <scope>NUCLEOTIDE SEQUENCE [LARGE SCALE GENOMIC DNA]</scope>
    <source>
        <strain evidence="2">Puerto Rican</strain>
    </source>
</reference>
<dbReference type="SMART" id="SM00327">
    <property type="entry name" value="VWA"/>
    <property type="match status" value="1"/>
</dbReference>
<keyword evidence="2" id="KW-1185">Reference proteome</keyword>
<evidence type="ECO:0000313" key="3">
    <source>
        <dbReference type="WBParaSite" id="Smp_127480.1"/>
    </source>
</evidence>
<dbReference type="WBParaSite" id="Smp_127480.1">
    <property type="protein sequence ID" value="Smp_127480.1"/>
    <property type="gene ID" value="Smp_127480"/>
</dbReference>
<dbReference type="Pfam" id="PF13768">
    <property type="entry name" value="VWA_3"/>
    <property type="match status" value="2"/>
</dbReference>
<dbReference type="PROSITE" id="PS50234">
    <property type="entry name" value="VWFA"/>
    <property type="match status" value="1"/>
</dbReference>
<dbReference type="InterPro" id="IPR002035">
    <property type="entry name" value="VWF_A"/>
</dbReference>
<evidence type="ECO:0000259" key="1">
    <source>
        <dbReference type="PROSITE" id="PS50234"/>
    </source>
</evidence>
<dbReference type="PANTHER" id="PTHR46785:SF1">
    <property type="entry name" value="VON WILLEBRAND FACTOR A DOMAIN-CONTAINING PROTEIN 3B"/>
    <property type="match status" value="1"/>
</dbReference>
<dbReference type="AlphaFoldDB" id="A0A3Q0KL76"/>
<name>A0A3Q0KL76_SCHMA</name>
<reference evidence="3" key="2">
    <citation type="submission" date="2018-12" db="UniProtKB">
        <authorList>
            <consortium name="WormBaseParasite"/>
        </authorList>
    </citation>
    <scope>IDENTIFICATION</scope>
    <source>
        <strain evidence="3">Puerto Rican</strain>
    </source>
</reference>
<dbReference type="ExpressionAtlas" id="A0A3Q0KL76">
    <property type="expression patterns" value="baseline"/>
</dbReference>
<dbReference type="Gene3D" id="3.40.50.410">
    <property type="entry name" value="von Willebrand factor, type A domain"/>
    <property type="match status" value="1"/>
</dbReference>
<evidence type="ECO:0000313" key="2">
    <source>
        <dbReference type="Proteomes" id="UP000008854"/>
    </source>
</evidence>